<comment type="caution">
    <text evidence="14">The sequence shown here is derived from an EMBL/GenBank/DDBJ whole genome shotgun (WGS) entry which is preliminary data.</text>
</comment>
<protein>
    <recommendedName>
        <fullName evidence="5 11">2-dehydropantoate 2-reductase</fullName>
        <ecNumber evidence="4 11">1.1.1.169</ecNumber>
    </recommendedName>
    <alternativeName>
        <fullName evidence="9 11">Ketopantoate reductase</fullName>
    </alternativeName>
</protein>
<dbReference type="NCBIfam" id="NF005088">
    <property type="entry name" value="PRK06522.1-2"/>
    <property type="match status" value="1"/>
</dbReference>
<comment type="function">
    <text evidence="1 11">Catalyzes the NADPH-dependent reduction of ketopantoate into pantoic acid.</text>
</comment>
<keyword evidence="6 11" id="KW-0566">Pantothenate biosynthesis</keyword>
<dbReference type="SUPFAM" id="SSF51735">
    <property type="entry name" value="NAD(P)-binding Rossmann-fold domains"/>
    <property type="match status" value="1"/>
</dbReference>
<evidence type="ECO:0000256" key="5">
    <source>
        <dbReference type="ARBA" id="ARBA00019465"/>
    </source>
</evidence>
<evidence type="ECO:0000256" key="9">
    <source>
        <dbReference type="ARBA" id="ARBA00032024"/>
    </source>
</evidence>
<evidence type="ECO:0000256" key="11">
    <source>
        <dbReference type="RuleBase" id="RU362068"/>
    </source>
</evidence>
<dbReference type="SUPFAM" id="SSF48179">
    <property type="entry name" value="6-phosphogluconate dehydrogenase C-terminal domain-like"/>
    <property type="match status" value="1"/>
</dbReference>
<evidence type="ECO:0000256" key="10">
    <source>
        <dbReference type="ARBA" id="ARBA00048793"/>
    </source>
</evidence>
<dbReference type="InterPro" id="IPR008927">
    <property type="entry name" value="6-PGluconate_DH-like_C_sf"/>
</dbReference>
<evidence type="ECO:0000256" key="4">
    <source>
        <dbReference type="ARBA" id="ARBA00013014"/>
    </source>
</evidence>
<gene>
    <name evidence="14" type="ORF">FC18_GL000381</name>
</gene>
<dbReference type="InterPro" id="IPR036291">
    <property type="entry name" value="NAD(P)-bd_dom_sf"/>
</dbReference>
<evidence type="ECO:0000259" key="12">
    <source>
        <dbReference type="Pfam" id="PF02558"/>
    </source>
</evidence>
<dbReference type="Gene3D" id="1.10.1040.10">
    <property type="entry name" value="N-(1-d-carboxylethyl)-l-norvaline Dehydrogenase, domain 2"/>
    <property type="match status" value="1"/>
</dbReference>
<dbReference type="EC" id="1.1.1.169" evidence="4 11"/>
<dbReference type="Pfam" id="PF08546">
    <property type="entry name" value="ApbA_C"/>
    <property type="match status" value="1"/>
</dbReference>
<comment type="pathway">
    <text evidence="2 11">Cofactor biosynthesis; (R)-pantothenate biosynthesis; (R)-pantoate from 3-methyl-2-oxobutanoate: step 2/2.</text>
</comment>
<evidence type="ECO:0000313" key="14">
    <source>
        <dbReference type="EMBL" id="KRM54570.1"/>
    </source>
</evidence>
<reference evidence="14 15" key="1">
    <citation type="journal article" date="2015" name="Genome Announc.">
        <title>Expanding the biotechnology potential of lactobacilli through comparative genomics of 213 strains and associated genera.</title>
        <authorList>
            <person name="Sun Z."/>
            <person name="Harris H.M."/>
            <person name="McCann A."/>
            <person name="Guo C."/>
            <person name="Argimon S."/>
            <person name="Zhang W."/>
            <person name="Yang X."/>
            <person name="Jeffery I.B."/>
            <person name="Cooney J.C."/>
            <person name="Kagawa T.F."/>
            <person name="Liu W."/>
            <person name="Song Y."/>
            <person name="Salvetti E."/>
            <person name="Wrobel A."/>
            <person name="Rasinkangas P."/>
            <person name="Parkhill J."/>
            <person name="Rea M.C."/>
            <person name="O'Sullivan O."/>
            <person name="Ritari J."/>
            <person name="Douillard F.P."/>
            <person name="Paul Ross R."/>
            <person name="Yang R."/>
            <person name="Briner A.E."/>
            <person name="Felis G.E."/>
            <person name="de Vos W.M."/>
            <person name="Barrangou R."/>
            <person name="Klaenhammer T.R."/>
            <person name="Caufield P.W."/>
            <person name="Cui Y."/>
            <person name="Zhang H."/>
            <person name="O'Toole P.W."/>
        </authorList>
    </citation>
    <scope>NUCLEOTIDE SEQUENCE [LARGE SCALE GENOMIC DNA]</scope>
    <source>
        <strain evidence="14 15">DSM 20505</strain>
    </source>
</reference>
<dbReference type="InterPro" id="IPR013752">
    <property type="entry name" value="KPA_reductase"/>
</dbReference>
<dbReference type="GO" id="GO:0008677">
    <property type="term" value="F:2-dehydropantoate 2-reductase activity"/>
    <property type="evidence" value="ECO:0007669"/>
    <property type="project" value="UniProtKB-EC"/>
</dbReference>
<dbReference type="PANTHER" id="PTHR43765">
    <property type="entry name" value="2-DEHYDROPANTOATE 2-REDUCTASE-RELATED"/>
    <property type="match status" value="1"/>
</dbReference>
<dbReference type="GO" id="GO:0005737">
    <property type="term" value="C:cytoplasm"/>
    <property type="evidence" value="ECO:0007669"/>
    <property type="project" value="TreeGrafter"/>
</dbReference>
<name>A0A0R1ZJK8_9LACO</name>
<dbReference type="PATRIC" id="fig|1291052.5.peg.392"/>
<dbReference type="STRING" id="1291052.FC18_GL000381"/>
<keyword evidence="8 11" id="KW-0560">Oxidoreductase</keyword>
<dbReference type="InterPro" id="IPR013328">
    <property type="entry name" value="6PGD_dom2"/>
</dbReference>
<evidence type="ECO:0000256" key="3">
    <source>
        <dbReference type="ARBA" id="ARBA00007870"/>
    </source>
</evidence>
<feature type="domain" description="Ketopantoate reductase C-terminal" evidence="13">
    <location>
        <begin position="196"/>
        <end position="322"/>
    </location>
</feature>
<organism evidence="14 15">
    <name type="scientific">Lacticaseibacillus sharpeae JCM 1186 = DSM 20505</name>
    <dbReference type="NCBI Taxonomy" id="1291052"/>
    <lineage>
        <taxon>Bacteria</taxon>
        <taxon>Bacillati</taxon>
        <taxon>Bacillota</taxon>
        <taxon>Bacilli</taxon>
        <taxon>Lactobacillales</taxon>
        <taxon>Lactobacillaceae</taxon>
        <taxon>Lacticaseibacillus</taxon>
    </lineage>
</organism>
<dbReference type="PANTHER" id="PTHR43765:SF2">
    <property type="entry name" value="2-DEHYDROPANTOATE 2-REDUCTASE"/>
    <property type="match status" value="1"/>
</dbReference>
<dbReference type="InterPro" id="IPR050838">
    <property type="entry name" value="Ketopantoate_reductase"/>
</dbReference>
<dbReference type="NCBIfam" id="TIGR00745">
    <property type="entry name" value="apbA_panE"/>
    <property type="match status" value="1"/>
</dbReference>
<evidence type="ECO:0000256" key="8">
    <source>
        <dbReference type="ARBA" id="ARBA00023002"/>
    </source>
</evidence>
<feature type="domain" description="Ketopantoate reductase N-terminal" evidence="12">
    <location>
        <begin position="19"/>
        <end position="170"/>
    </location>
</feature>
<dbReference type="Proteomes" id="UP000051679">
    <property type="component" value="Unassembled WGS sequence"/>
</dbReference>
<dbReference type="Pfam" id="PF02558">
    <property type="entry name" value="ApbA"/>
    <property type="match status" value="1"/>
</dbReference>
<proteinExistence type="inferred from homology"/>
<keyword evidence="15" id="KW-1185">Reference proteome</keyword>
<evidence type="ECO:0000256" key="7">
    <source>
        <dbReference type="ARBA" id="ARBA00022857"/>
    </source>
</evidence>
<evidence type="ECO:0000256" key="2">
    <source>
        <dbReference type="ARBA" id="ARBA00004994"/>
    </source>
</evidence>
<dbReference type="UniPathway" id="UPA00028">
    <property type="reaction ID" value="UER00004"/>
</dbReference>
<evidence type="ECO:0000256" key="6">
    <source>
        <dbReference type="ARBA" id="ARBA00022655"/>
    </source>
</evidence>
<sequence length="328" mass="35637">MPTISPRYDEGKEMFTLKITVLGVGGMGSRFALMLHQAGNDVTLVDGWQANVDAIRQNGIQANFNGKQVAAKMPIYTPAEVAQAGLQADLIVVFLKSNQLTATFSQVRALIGKDTYVLCLLNGIGHEDVLEEFVAKDHLILGITMWTAGMTGPGQVELLGDGEVELQNFEPAGKDFAQQVVDIFQGAGLNPHYSENVKYSIWRKACVNGTLNCLCALLDCNIGELGKTAEAPALLHTIIAEFAAVAVKEGIKLDTEEVYQHVAATFTADIADHYPSMHQDLVQHHRRTEIGFINGAVARKGQKYGIATPYCTLLTQMVHVKEQLLGAK</sequence>
<comment type="similarity">
    <text evidence="3 11">Belongs to the ketopantoate reductase family.</text>
</comment>
<evidence type="ECO:0000256" key="1">
    <source>
        <dbReference type="ARBA" id="ARBA00002919"/>
    </source>
</evidence>
<dbReference type="GO" id="GO:0050661">
    <property type="term" value="F:NADP binding"/>
    <property type="evidence" value="ECO:0007669"/>
    <property type="project" value="TreeGrafter"/>
</dbReference>
<keyword evidence="7 11" id="KW-0521">NADP</keyword>
<dbReference type="GO" id="GO:0015940">
    <property type="term" value="P:pantothenate biosynthetic process"/>
    <property type="evidence" value="ECO:0007669"/>
    <property type="project" value="UniProtKB-UniPathway"/>
</dbReference>
<dbReference type="InterPro" id="IPR013332">
    <property type="entry name" value="KPR_N"/>
</dbReference>
<dbReference type="AlphaFoldDB" id="A0A0R1ZJK8"/>
<dbReference type="EMBL" id="AYYO01000055">
    <property type="protein sequence ID" value="KRM54570.1"/>
    <property type="molecule type" value="Genomic_DNA"/>
</dbReference>
<accession>A0A0R1ZJK8</accession>
<evidence type="ECO:0000259" key="13">
    <source>
        <dbReference type="Pfam" id="PF08546"/>
    </source>
</evidence>
<dbReference type="InterPro" id="IPR003710">
    <property type="entry name" value="ApbA"/>
</dbReference>
<dbReference type="Gene3D" id="3.40.50.720">
    <property type="entry name" value="NAD(P)-binding Rossmann-like Domain"/>
    <property type="match status" value="1"/>
</dbReference>
<evidence type="ECO:0000313" key="15">
    <source>
        <dbReference type="Proteomes" id="UP000051679"/>
    </source>
</evidence>
<comment type="catalytic activity">
    <reaction evidence="10 11">
        <text>(R)-pantoate + NADP(+) = 2-dehydropantoate + NADPH + H(+)</text>
        <dbReference type="Rhea" id="RHEA:16233"/>
        <dbReference type="ChEBI" id="CHEBI:11561"/>
        <dbReference type="ChEBI" id="CHEBI:15378"/>
        <dbReference type="ChEBI" id="CHEBI:15980"/>
        <dbReference type="ChEBI" id="CHEBI:57783"/>
        <dbReference type="ChEBI" id="CHEBI:58349"/>
        <dbReference type="EC" id="1.1.1.169"/>
    </reaction>
</comment>